<accession>A0A502GK10</accession>
<dbReference type="InterPro" id="IPR011032">
    <property type="entry name" value="GroES-like_sf"/>
</dbReference>
<keyword evidence="3" id="KW-1185">Reference proteome</keyword>
<dbReference type="PANTHER" id="PTHR43482:SF1">
    <property type="entry name" value="PROTEIN AST1-RELATED"/>
    <property type="match status" value="1"/>
</dbReference>
<dbReference type="PANTHER" id="PTHR43482">
    <property type="entry name" value="PROTEIN AST1-RELATED"/>
    <property type="match status" value="1"/>
</dbReference>
<dbReference type="InterPro" id="IPR020843">
    <property type="entry name" value="ER"/>
</dbReference>
<dbReference type="Proteomes" id="UP000317663">
    <property type="component" value="Unassembled WGS sequence"/>
</dbReference>
<dbReference type="OrthoDB" id="9785812at2"/>
<evidence type="ECO:0000259" key="1">
    <source>
        <dbReference type="SMART" id="SM00829"/>
    </source>
</evidence>
<evidence type="ECO:0000313" key="3">
    <source>
        <dbReference type="Proteomes" id="UP000317663"/>
    </source>
</evidence>
<dbReference type="SUPFAM" id="SSF50129">
    <property type="entry name" value="GroES-like"/>
    <property type="match status" value="1"/>
</dbReference>
<dbReference type="SUPFAM" id="SSF51735">
    <property type="entry name" value="NAD(P)-binding Rossmann-fold domains"/>
    <property type="match status" value="1"/>
</dbReference>
<protein>
    <submittedName>
        <fullName evidence="2">Alcohol dehydrogenase</fullName>
    </submittedName>
</protein>
<dbReference type="Gene3D" id="3.40.50.720">
    <property type="entry name" value="NAD(P)-binding Rossmann-like Domain"/>
    <property type="match status" value="1"/>
</dbReference>
<proteinExistence type="predicted"/>
<evidence type="ECO:0000313" key="2">
    <source>
        <dbReference type="EMBL" id="TPG61680.1"/>
    </source>
</evidence>
<dbReference type="RefSeq" id="WP_140473354.1">
    <property type="nucleotide sequence ID" value="NZ_RCZD01000006.1"/>
</dbReference>
<dbReference type="GO" id="GO:0016491">
    <property type="term" value="F:oxidoreductase activity"/>
    <property type="evidence" value="ECO:0007669"/>
    <property type="project" value="InterPro"/>
</dbReference>
<dbReference type="InterPro" id="IPR036291">
    <property type="entry name" value="NAD(P)-bd_dom_sf"/>
</dbReference>
<dbReference type="InterPro" id="IPR052585">
    <property type="entry name" value="Lipid_raft_assoc_Zn_ADH"/>
</dbReference>
<dbReference type="SMART" id="SM00829">
    <property type="entry name" value="PKS_ER"/>
    <property type="match status" value="1"/>
</dbReference>
<name>A0A502GK10_9GAMM</name>
<dbReference type="EMBL" id="RCZD01000006">
    <property type="protein sequence ID" value="TPG61680.1"/>
    <property type="molecule type" value="Genomic_DNA"/>
</dbReference>
<feature type="domain" description="Enoyl reductase (ER)" evidence="1">
    <location>
        <begin position="13"/>
        <end position="325"/>
    </location>
</feature>
<dbReference type="Pfam" id="PF08240">
    <property type="entry name" value="ADH_N"/>
    <property type="match status" value="1"/>
</dbReference>
<gene>
    <name evidence="2" type="ORF">EAH77_13735</name>
</gene>
<dbReference type="Gene3D" id="3.90.180.10">
    <property type="entry name" value="Medium-chain alcohol dehydrogenases, catalytic domain"/>
    <property type="match status" value="1"/>
</dbReference>
<dbReference type="AlphaFoldDB" id="A0A502GK10"/>
<organism evidence="2 3">
    <name type="scientific">Ewingella americana</name>
    <dbReference type="NCBI Taxonomy" id="41202"/>
    <lineage>
        <taxon>Bacteria</taxon>
        <taxon>Pseudomonadati</taxon>
        <taxon>Pseudomonadota</taxon>
        <taxon>Gammaproteobacteria</taxon>
        <taxon>Enterobacterales</taxon>
        <taxon>Yersiniaceae</taxon>
        <taxon>Ewingella</taxon>
    </lineage>
</organism>
<dbReference type="InterPro" id="IPR013149">
    <property type="entry name" value="ADH-like_C"/>
</dbReference>
<comment type="caution">
    <text evidence="2">The sequence shown here is derived from an EMBL/GenBank/DDBJ whole genome shotgun (WGS) entry which is preliminary data.</text>
</comment>
<dbReference type="Pfam" id="PF00107">
    <property type="entry name" value="ADH_zinc_N"/>
    <property type="match status" value="1"/>
</dbReference>
<sequence length="327" mass="35294">MFMTEAWIWQEQSEPDALVFKETALPALKADHVLIKNKAVGLNPVDWKILASAPETWQSGHIPGVDGMGEIIALGSGVQHLRIGTRVAYHTDLRFAGSFARHTVVAAHALIPIPEALTDIVAAAFPCPAMTAWQAMKRVPELAGSSVLVNGAGGAVGGILTQLLTQANARVYATASERHHTLLQQKGAIVTFDYHQSDWQEQLQSALKGQFLHAAFDMVNQQSAESLGHLLGYYGHLVSVQDRVEKSPVPPFSTSISLHEIALAAIHSHGSPAQWLRLVAAAGDMLKQISRGELRMPTIKTVAFASLPEALNAMKLNNDGVKYVAEL</sequence>
<reference evidence="2 3" key="1">
    <citation type="journal article" date="2019" name="Environ. Microbiol.">
        <title>Species interactions and distinct microbial communities in high Arctic permafrost affected cryosols are associated with the CH4 and CO2 gas fluxes.</title>
        <authorList>
            <person name="Altshuler I."/>
            <person name="Hamel J."/>
            <person name="Turney S."/>
            <person name="Magnuson E."/>
            <person name="Levesque R."/>
            <person name="Greer C."/>
            <person name="Whyte L.G."/>
        </authorList>
    </citation>
    <scope>NUCLEOTIDE SEQUENCE [LARGE SCALE GENOMIC DNA]</scope>
    <source>
        <strain evidence="2 3">E4</strain>
    </source>
</reference>
<dbReference type="InterPro" id="IPR013154">
    <property type="entry name" value="ADH-like_N"/>
</dbReference>